<dbReference type="GO" id="GO:0043709">
    <property type="term" value="P:cell adhesion involved in single-species biofilm formation"/>
    <property type="evidence" value="ECO:0007669"/>
    <property type="project" value="TreeGrafter"/>
</dbReference>
<feature type="signal peptide" evidence="5">
    <location>
        <begin position="1"/>
        <end position="49"/>
    </location>
</feature>
<organism evidence="6">
    <name type="scientific">Raoultella ornithinolytica</name>
    <name type="common">Klebsiella ornithinolytica</name>
    <dbReference type="NCBI Taxonomy" id="54291"/>
    <lineage>
        <taxon>Bacteria</taxon>
        <taxon>Pseudomonadati</taxon>
        <taxon>Pseudomonadota</taxon>
        <taxon>Gammaproteobacteria</taxon>
        <taxon>Enterobacterales</taxon>
        <taxon>Enterobacteriaceae</taxon>
        <taxon>Klebsiella/Raoultella group</taxon>
        <taxon>Raoultella</taxon>
    </lineage>
</organism>
<dbReference type="EMBL" id="KT225520">
    <property type="protein sequence ID" value="ALD82346.1"/>
    <property type="molecule type" value="Genomic_DNA"/>
</dbReference>
<name>A0A0M4KM25_RAOOR</name>
<accession>A0A0M4KM25</accession>
<reference evidence="6" key="1">
    <citation type="submission" date="2015-06" db="EMBL/GenBank/DDBJ databases">
        <title>Carbapenemase-producing Raoultella ornithinolytica.</title>
        <authorList>
            <person name="Sun J."/>
            <person name="Zhang F."/>
        </authorList>
    </citation>
    <scope>NUCLEOTIDE SEQUENCE</scope>
    <source>
        <strain evidence="6">RJ46C</strain>
        <plasmid evidence="6">pRJ46C</plasmid>
    </source>
</reference>
<dbReference type="AlphaFoldDB" id="A0A0M4KM25"/>
<geneLocation type="plasmid" evidence="6">
    <name>pRJ46C</name>
</geneLocation>
<dbReference type="Gene3D" id="2.60.40.1090">
    <property type="entry name" value="Fimbrial-type adhesion domain"/>
    <property type="match status" value="1"/>
</dbReference>
<keyword evidence="4" id="KW-0281">Fimbrium</keyword>
<dbReference type="GO" id="GO:0009289">
    <property type="term" value="C:pilus"/>
    <property type="evidence" value="ECO:0007669"/>
    <property type="project" value="UniProtKB-SubCell"/>
</dbReference>
<proteinExistence type="inferred from homology"/>
<feature type="chain" id="PRO_5005797283" evidence="5">
    <location>
        <begin position="50"/>
        <end position="209"/>
    </location>
</feature>
<dbReference type="PANTHER" id="PTHR33420">
    <property type="entry name" value="FIMBRIAL SUBUNIT ELFA-RELATED"/>
    <property type="match status" value="1"/>
</dbReference>
<comment type="similarity">
    <text evidence="2">Belongs to the fimbrial protein family.</text>
</comment>
<dbReference type="InterPro" id="IPR050263">
    <property type="entry name" value="Bact_Fimbrial_Adh_Pro"/>
</dbReference>
<dbReference type="SUPFAM" id="SSF49401">
    <property type="entry name" value="Bacterial adhesins"/>
    <property type="match status" value="1"/>
</dbReference>
<sequence>MMPRLPLNTEPPFLNTKPFSFKDLLMNKFNAAKLALAAAVLSATYGASAAVLTVNGTITPQTCTVGVDSINQTVTLPTVGPSDLLNANNLSPVTFKLDLQSCDAAYNTASVTIGGTSTTSDVAGFSSVIANTGNATNVGIGIIGGTSVGTFPQGPLPVGTQSAAATLKETNGLKDGTLYLRAQIVPLEKAEAVGAGTVVGAATATFTYA</sequence>
<keyword evidence="3 5" id="KW-0732">Signal</keyword>
<comment type="subcellular location">
    <subcellularLocation>
        <location evidence="1">Fimbrium</location>
    </subcellularLocation>
</comment>
<evidence type="ECO:0000256" key="5">
    <source>
        <dbReference type="SAM" id="SignalP"/>
    </source>
</evidence>
<dbReference type="InterPro" id="IPR008966">
    <property type="entry name" value="Adhesion_dom_sf"/>
</dbReference>
<evidence type="ECO:0000313" key="6">
    <source>
        <dbReference type="EMBL" id="ALD82346.1"/>
    </source>
</evidence>
<evidence type="ECO:0000256" key="3">
    <source>
        <dbReference type="ARBA" id="ARBA00022729"/>
    </source>
</evidence>
<evidence type="ECO:0000256" key="1">
    <source>
        <dbReference type="ARBA" id="ARBA00004561"/>
    </source>
</evidence>
<evidence type="ECO:0000256" key="4">
    <source>
        <dbReference type="ARBA" id="ARBA00023263"/>
    </source>
</evidence>
<dbReference type="PANTHER" id="PTHR33420:SF3">
    <property type="entry name" value="FIMBRIAL SUBUNIT ELFA"/>
    <property type="match status" value="1"/>
</dbReference>
<keyword evidence="6" id="KW-0614">Plasmid</keyword>
<dbReference type="InterPro" id="IPR036937">
    <property type="entry name" value="Adhesion_dom_fimbrial_sf"/>
</dbReference>
<evidence type="ECO:0000256" key="2">
    <source>
        <dbReference type="ARBA" id="ARBA00006671"/>
    </source>
</evidence>
<protein>
    <submittedName>
        <fullName evidence="6">Uncharacterized protein</fullName>
    </submittedName>
</protein>